<dbReference type="KEGG" id="dya:Dyak_GE29092"/>
<keyword evidence="1" id="KW-1133">Transmembrane helix</keyword>
<evidence type="ECO:0000313" key="3">
    <source>
        <dbReference type="Proteomes" id="UP000002282"/>
    </source>
</evidence>
<dbReference type="Proteomes" id="UP000002282">
    <property type="component" value="Chromosome 2L"/>
</dbReference>
<proteinExistence type="predicted"/>
<reference evidence="2 3" key="1">
    <citation type="journal article" date="2007" name="Nature">
        <title>Evolution of genes and genomes on the Drosophila phylogeny.</title>
        <authorList>
            <consortium name="Drosophila 12 Genomes Consortium"/>
            <person name="Clark A.G."/>
            <person name="Eisen M.B."/>
            <person name="Smith D.R."/>
            <person name="Bergman C.M."/>
            <person name="Oliver B."/>
            <person name="Markow T.A."/>
            <person name="Kaufman T.C."/>
            <person name="Kellis M."/>
            <person name="Gelbart W."/>
            <person name="Iyer V.N."/>
            <person name="Pollard D.A."/>
            <person name="Sackton T.B."/>
            <person name="Larracuente A.M."/>
            <person name="Singh N.D."/>
            <person name="Abad J.P."/>
            <person name="Abt D.N."/>
            <person name="Adryan B."/>
            <person name="Aguade M."/>
            <person name="Akashi H."/>
            <person name="Anderson W.W."/>
            <person name="Aquadro C.F."/>
            <person name="Ardell D.H."/>
            <person name="Arguello R."/>
            <person name="Artieri C.G."/>
            <person name="Barbash D.A."/>
            <person name="Barker D."/>
            <person name="Barsanti P."/>
            <person name="Batterham P."/>
            <person name="Batzoglou S."/>
            <person name="Begun D."/>
            <person name="Bhutkar A."/>
            <person name="Blanco E."/>
            <person name="Bosak S.A."/>
            <person name="Bradley R.K."/>
            <person name="Brand A.D."/>
            <person name="Brent M.R."/>
            <person name="Brooks A.N."/>
            <person name="Brown R.H."/>
            <person name="Butlin R.K."/>
            <person name="Caggese C."/>
            <person name="Calvi B.R."/>
            <person name="Bernardo de Carvalho A."/>
            <person name="Caspi A."/>
            <person name="Castrezana S."/>
            <person name="Celniker S.E."/>
            <person name="Chang J.L."/>
            <person name="Chapple C."/>
            <person name="Chatterji S."/>
            <person name="Chinwalla A."/>
            <person name="Civetta A."/>
            <person name="Clifton S.W."/>
            <person name="Comeron J.M."/>
            <person name="Costello J.C."/>
            <person name="Coyne J.A."/>
            <person name="Daub J."/>
            <person name="David R.G."/>
            <person name="Delcher A.L."/>
            <person name="Delehaunty K."/>
            <person name="Do C.B."/>
            <person name="Ebling H."/>
            <person name="Edwards K."/>
            <person name="Eickbush T."/>
            <person name="Evans J.D."/>
            <person name="Filipski A."/>
            <person name="Findeiss S."/>
            <person name="Freyhult E."/>
            <person name="Fulton L."/>
            <person name="Fulton R."/>
            <person name="Garcia A.C."/>
            <person name="Gardiner A."/>
            <person name="Garfield D.A."/>
            <person name="Garvin B.E."/>
            <person name="Gibson G."/>
            <person name="Gilbert D."/>
            <person name="Gnerre S."/>
            <person name="Godfrey J."/>
            <person name="Good R."/>
            <person name="Gotea V."/>
            <person name="Gravely B."/>
            <person name="Greenberg A.J."/>
            <person name="Griffiths-Jones S."/>
            <person name="Gross S."/>
            <person name="Guigo R."/>
            <person name="Gustafson E.A."/>
            <person name="Haerty W."/>
            <person name="Hahn M.W."/>
            <person name="Halligan D.L."/>
            <person name="Halpern A.L."/>
            <person name="Halter G.M."/>
            <person name="Han M.V."/>
            <person name="Heger A."/>
            <person name="Hillier L."/>
            <person name="Hinrichs A.S."/>
            <person name="Holmes I."/>
            <person name="Hoskins R.A."/>
            <person name="Hubisz M.J."/>
            <person name="Hultmark D."/>
            <person name="Huntley M.A."/>
            <person name="Jaffe D.B."/>
            <person name="Jagadeeshan S."/>
            <person name="Jeck W.R."/>
            <person name="Johnson J."/>
            <person name="Jones C.D."/>
            <person name="Jordan W.C."/>
            <person name="Karpen G.H."/>
            <person name="Kataoka E."/>
            <person name="Keightley P.D."/>
            <person name="Kheradpour P."/>
            <person name="Kirkness E.F."/>
            <person name="Koerich L.B."/>
            <person name="Kristiansen K."/>
            <person name="Kudrna D."/>
            <person name="Kulathinal R.J."/>
            <person name="Kumar S."/>
            <person name="Kwok R."/>
            <person name="Lander E."/>
            <person name="Langley C.H."/>
            <person name="Lapoint R."/>
            <person name="Lazzaro B.P."/>
            <person name="Lee S.J."/>
            <person name="Levesque L."/>
            <person name="Li R."/>
            <person name="Lin C.F."/>
            <person name="Lin M.F."/>
            <person name="Lindblad-Toh K."/>
            <person name="Llopart A."/>
            <person name="Long M."/>
            <person name="Low L."/>
            <person name="Lozovsky E."/>
            <person name="Lu J."/>
            <person name="Luo M."/>
            <person name="Machado C.A."/>
            <person name="Makalowski W."/>
            <person name="Marzo M."/>
            <person name="Matsuda M."/>
            <person name="Matzkin L."/>
            <person name="McAllister B."/>
            <person name="McBride C.S."/>
            <person name="McKernan B."/>
            <person name="McKernan K."/>
            <person name="Mendez-Lago M."/>
            <person name="Minx P."/>
            <person name="Mollenhauer M.U."/>
            <person name="Montooth K."/>
            <person name="Mount S.M."/>
            <person name="Mu X."/>
            <person name="Myers E."/>
            <person name="Negre B."/>
            <person name="Newfeld S."/>
            <person name="Nielsen R."/>
            <person name="Noor M.A."/>
            <person name="O'Grady P."/>
            <person name="Pachter L."/>
            <person name="Papaceit M."/>
            <person name="Parisi M.J."/>
            <person name="Parisi M."/>
            <person name="Parts L."/>
            <person name="Pedersen J.S."/>
            <person name="Pesole G."/>
            <person name="Phillippy A.M."/>
            <person name="Ponting C.P."/>
            <person name="Pop M."/>
            <person name="Porcelli D."/>
            <person name="Powell J.R."/>
            <person name="Prohaska S."/>
            <person name="Pruitt K."/>
            <person name="Puig M."/>
            <person name="Quesneville H."/>
            <person name="Ram K.R."/>
            <person name="Rand D."/>
            <person name="Rasmussen M.D."/>
            <person name="Reed L.K."/>
            <person name="Reenan R."/>
            <person name="Reily A."/>
            <person name="Remington K.A."/>
            <person name="Rieger T.T."/>
            <person name="Ritchie M.G."/>
            <person name="Robin C."/>
            <person name="Rogers Y.H."/>
            <person name="Rohde C."/>
            <person name="Rozas J."/>
            <person name="Rubenfield M.J."/>
            <person name="Ruiz A."/>
            <person name="Russo S."/>
            <person name="Salzberg S.L."/>
            <person name="Sanchez-Gracia A."/>
            <person name="Saranga D.J."/>
            <person name="Sato H."/>
            <person name="Schaeffer S.W."/>
            <person name="Schatz M.C."/>
            <person name="Schlenke T."/>
            <person name="Schwartz R."/>
            <person name="Segarra C."/>
            <person name="Singh R.S."/>
            <person name="Sirot L."/>
            <person name="Sirota M."/>
            <person name="Sisneros N.B."/>
            <person name="Smith C.D."/>
            <person name="Smith T.F."/>
            <person name="Spieth J."/>
            <person name="Stage D.E."/>
            <person name="Stark A."/>
            <person name="Stephan W."/>
            <person name="Strausberg R.L."/>
            <person name="Strempel S."/>
            <person name="Sturgill D."/>
            <person name="Sutton G."/>
            <person name="Sutton G.G."/>
            <person name="Tao W."/>
            <person name="Teichmann S."/>
            <person name="Tobari Y.N."/>
            <person name="Tomimura Y."/>
            <person name="Tsolas J.M."/>
            <person name="Valente V.L."/>
            <person name="Venter E."/>
            <person name="Venter J.C."/>
            <person name="Vicario S."/>
            <person name="Vieira F.G."/>
            <person name="Vilella A.J."/>
            <person name="Villasante A."/>
            <person name="Walenz B."/>
            <person name="Wang J."/>
            <person name="Wasserman M."/>
            <person name="Watts T."/>
            <person name="Wilson D."/>
            <person name="Wilson R.K."/>
            <person name="Wing R.A."/>
            <person name="Wolfner M.F."/>
            <person name="Wong A."/>
            <person name="Wong G.K."/>
            <person name="Wu C.I."/>
            <person name="Wu G."/>
            <person name="Yamamoto D."/>
            <person name="Yang H.P."/>
            <person name="Yang S.P."/>
            <person name="Yorke J.A."/>
            <person name="Yoshida K."/>
            <person name="Zdobnov E."/>
            <person name="Zhang P."/>
            <person name="Zhang Y."/>
            <person name="Zimin A.V."/>
            <person name="Baldwin J."/>
            <person name="Abdouelleil A."/>
            <person name="Abdulkadir J."/>
            <person name="Abebe A."/>
            <person name="Abera B."/>
            <person name="Abreu J."/>
            <person name="Acer S.C."/>
            <person name="Aftuck L."/>
            <person name="Alexander A."/>
            <person name="An P."/>
            <person name="Anderson E."/>
            <person name="Anderson S."/>
            <person name="Arachi H."/>
            <person name="Azer M."/>
            <person name="Bachantsang P."/>
            <person name="Barry A."/>
            <person name="Bayul T."/>
            <person name="Berlin A."/>
            <person name="Bessette D."/>
            <person name="Bloom T."/>
            <person name="Blye J."/>
            <person name="Boguslavskiy L."/>
            <person name="Bonnet C."/>
            <person name="Boukhgalter B."/>
            <person name="Bourzgui I."/>
            <person name="Brown A."/>
            <person name="Cahill P."/>
            <person name="Channer S."/>
            <person name="Cheshatsang Y."/>
            <person name="Chuda L."/>
            <person name="Citroen M."/>
            <person name="Collymore A."/>
            <person name="Cooke P."/>
            <person name="Costello M."/>
            <person name="D'Aco K."/>
            <person name="Daza R."/>
            <person name="De Haan G."/>
            <person name="DeGray S."/>
            <person name="DeMaso C."/>
            <person name="Dhargay N."/>
            <person name="Dooley K."/>
            <person name="Dooley E."/>
            <person name="Doricent M."/>
            <person name="Dorje P."/>
            <person name="Dorjee K."/>
            <person name="Dupes A."/>
            <person name="Elong R."/>
            <person name="Falk J."/>
            <person name="Farina A."/>
            <person name="Faro S."/>
            <person name="Ferguson D."/>
            <person name="Fisher S."/>
            <person name="Foley C.D."/>
            <person name="Franke A."/>
            <person name="Friedrich D."/>
            <person name="Gadbois L."/>
            <person name="Gearin G."/>
            <person name="Gearin C.R."/>
            <person name="Giannoukos G."/>
            <person name="Goode T."/>
            <person name="Graham J."/>
            <person name="Grandbois E."/>
            <person name="Grewal S."/>
            <person name="Gyaltsen K."/>
            <person name="Hafez N."/>
            <person name="Hagos B."/>
            <person name="Hall J."/>
            <person name="Henson C."/>
            <person name="Hollinger A."/>
            <person name="Honan T."/>
            <person name="Huard M.D."/>
            <person name="Hughes L."/>
            <person name="Hurhula B."/>
            <person name="Husby M.E."/>
            <person name="Kamat A."/>
            <person name="Kanga B."/>
            <person name="Kashin S."/>
            <person name="Khazanovich D."/>
            <person name="Kisner P."/>
            <person name="Lance K."/>
            <person name="Lara M."/>
            <person name="Lee W."/>
            <person name="Lennon N."/>
            <person name="Letendre F."/>
            <person name="LeVine R."/>
            <person name="Lipovsky A."/>
            <person name="Liu X."/>
            <person name="Liu J."/>
            <person name="Liu S."/>
            <person name="Lokyitsang T."/>
            <person name="Lokyitsang Y."/>
            <person name="Lubonja R."/>
            <person name="Lui A."/>
            <person name="MacDonald P."/>
            <person name="Magnisalis V."/>
            <person name="Maru K."/>
            <person name="Matthews C."/>
            <person name="McCusker W."/>
            <person name="McDonough S."/>
            <person name="Mehta T."/>
            <person name="Meldrim J."/>
            <person name="Meneus L."/>
            <person name="Mihai O."/>
            <person name="Mihalev A."/>
            <person name="Mihova T."/>
            <person name="Mittelman R."/>
            <person name="Mlenga V."/>
            <person name="Montmayeur A."/>
            <person name="Mulrain L."/>
            <person name="Navidi A."/>
            <person name="Naylor J."/>
            <person name="Negash T."/>
            <person name="Nguyen T."/>
            <person name="Nguyen N."/>
            <person name="Nicol R."/>
            <person name="Norbu C."/>
            <person name="Norbu N."/>
            <person name="Novod N."/>
            <person name="O'Neill B."/>
            <person name="Osman S."/>
            <person name="Markiewicz E."/>
            <person name="Oyono O.L."/>
            <person name="Patti C."/>
            <person name="Phunkhang P."/>
            <person name="Pierre F."/>
            <person name="Priest M."/>
            <person name="Raghuraman S."/>
            <person name="Rege F."/>
            <person name="Reyes R."/>
            <person name="Rise C."/>
            <person name="Rogov P."/>
            <person name="Ross K."/>
            <person name="Ryan E."/>
            <person name="Settipalli S."/>
            <person name="Shea T."/>
            <person name="Sherpa N."/>
            <person name="Shi L."/>
            <person name="Shih D."/>
            <person name="Sparrow T."/>
            <person name="Spaulding J."/>
            <person name="Stalker J."/>
            <person name="Stange-Thomann N."/>
            <person name="Stavropoulos S."/>
            <person name="Stone C."/>
            <person name="Strader C."/>
            <person name="Tesfaye S."/>
            <person name="Thomson T."/>
            <person name="Thoulutsang Y."/>
            <person name="Thoulutsang D."/>
            <person name="Topham K."/>
            <person name="Topping I."/>
            <person name="Tsamla T."/>
            <person name="Vassiliev H."/>
            <person name="Vo A."/>
            <person name="Wangchuk T."/>
            <person name="Wangdi T."/>
            <person name="Weiand M."/>
            <person name="Wilkinson J."/>
            <person name="Wilson A."/>
            <person name="Yadav S."/>
            <person name="Young G."/>
            <person name="Yu Q."/>
            <person name="Zembek L."/>
            <person name="Zhong D."/>
            <person name="Zimmer A."/>
            <person name="Zwirko Z."/>
            <person name="Jaffe D.B."/>
            <person name="Alvarez P."/>
            <person name="Brockman W."/>
            <person name="Butler J."/>
            <person name="Chin C."/>
            <person name="Gnerre S."/>
            <person name="Grabherr M."/>
            <person name="Kleber M."/>
            <person name="Mauceli E."/>
            <person name="MacCallum I."/>
        </authorList>
    </citation>
    <scope>NUCLEOTIDE SEQUENCE [LARGE SCALE GENOMIC DNA]</scope>
    <source>
        <strain evidence="3">Tai18E2 / Tucson 14021-0261.01</strain>
    </source>
</reference>
<feature type="transmembrane region" description="Helical" evidence="1">
    <location>
        <begin position="20"/>
        <end position="41"/>
    </location>
</feature>
<name>A0A0R1DP80_DROYA</name>
<organism evidence="2 3">
    <name type="scientific">Drosophila yakuba</name>
    <name type="common">Fruit fly</name>
    <dbReference type="NCBI Taxonomy" id="7245"/>
    <lineage>
        <taxon>Eukaryota</taxon>
        <taxon>Metazoa</taxon>
        <taxon>Ecdysozoa</taxon>
        <taxon>Arthropoda</taxon>
        <taxon>Hexapoda</taxon>
        <taxon>Insecta</taxon>
        <taxon>Pterygota</taxon>
        <taxon>Neoptera</taxon>
        <taxon>Endopterygota</taxon>
        <taxon>Diptera</taxon>
        <taxon>Brachycera</taxon>
        <taxon>Muscomorpha</taxon>
        <taxon>Ephydroidea</taxon>
        <taxon>Drosophilidae</taxon>
        <taxon>Drosophila</taxon>
        <taxon>Sophophora</taxon>
    </lineage>
</organism>
<protein>
    <submittedName>
        <fullName evidence="2">Uncharacterized protein</fullName>
    </submittedName>
</protein>
<evidence type="ECO:0000256" key="1">
    <source>
        <dbReference type="SAM" id="Phobius"/>
    </source>
</evidence>
<sequence length="51" mass="5676">LKRVKSSKTGTTNFESEISYSFGIHFAAIHTITSAVLILCATKKKQMFLLN</sequence>
<feature type="non-terminal residue" evidence="2">
    <location>
        <position position="1"/>
    </location>
</feature>
<keyword evidence="1" id="KW-0472">Membrane</keyword>
<keyword evidence="3" id="KW-1185">Reference proteome</keyword>
<keyword evidence="1" id="KW-0812">Transmembrane</keyword>
<accession>A0A0R1DP80</accession>
<gene>
    <name evidence="2" type="primary">Dyak\GE29092</name>
    <name evidence="2" type="synonym">GE29092</name>
    <name evidence="2" type="ORF">Dyak_GE29092</name>
</gene>
<dbReference type="AlphaFoldDB" id="A0A0R1DP80"/>
<evidence type="ECO:0000313" key="2">
    <source>
        <dbReference type="EMBL" id="KRJ98317.1"/>
    </source>
</evidence>
<reference evidence="2 3" key="2">
    <citation type="journal article" date="2007" name="PLoS Biol.">
        <title>Principles of genome evolution in the Drosophila melanogaster species group.</title>
        <authorList>
            <person name="Ranz J.M."/>
            <person name="Maurin D."/>
            <person name="Chan Y.S."/>
            <person name="von Grotthuss M."/>
            <person name="Hillier L.W."/>
            <person name="Roote J."/>
            <person name="Ashburner M."/>
            <person name="Bergman C.M."/>
        </authorList>
    </citation>
    <scope>NUCLEOTIDE SEQUENCE [LARGE SCALE GENOMIC DNA]</scope>
    <source>
        <strain evidence="3">Tai18E2 / Tucson 14021-0261.01</strain>
    </source>
</reference>
<dbReference type="EMBL" id="CM000157">
    <property type="protein sequence ID" value="KRJ98317.1"/>
    <property type="molecule type" value="Genomic_DNA"/>
</dbReference>